<dbReference type="Gene3D" id="1.10.10.60">
    <property type="entry name" value="Homeodomain-like"/>
    <property type="match status" value="2"/>
</dbReference>
<name>A0A9X4L0Q4_9BACL</name>
<dbReference type="InterPro" id="IPR009057">
    <property type="entry name" value="Homeodomain-like_sf"/>
</dbReference>
<dbReference type="Pfam" id="PF12833">
    <property type="entry name" value="HTH_18"/>
    <property type="match status" value="1"/>
</dbReference>
<proteinExistence type="predicted"/>
<evidence type="ECO:0000259" key="6">
    <source>
        <dbReference type="PROSITE" id="PS50110"/>
    </source>
</evidence>
<dbReference type="Pfam" id="PF17853">
    <property type="entry name" value="GGDEF_2"/>
    <property type="match status" value="1"/>
</dbReference>
<dbReference type="Proteomes" id="UP001153404">
    <property type="component" value="Unassembled WGS sequence"/>
</dbReference>
<dbReference type="SMART" id="SM00342">
    <property type="entry name" value="HTH_ARAC"/>
    <property type="match status" value="1"/>
</dbReference>
<evidence type="ECO:0000256" key="3">
    <source>
        <dbReference type="ARBA" id="ARBA00023163"/>
    </source>
</evidence>
<protein>
    <submittedName>
        <fullName evidence="8">Helix-turn-helix domain-containing protein</fullName>
    </submittedName>
</protein>
<dbReference type="AlphaFoldDB" id="A0A9X4L0Q4"/>
<keyword evidence="4" id="KW-0597">Phosphoprotein</keyword>
<evidence type="ECO:0000259" key="5">
    <source>
        <dbReference type="PROSITE" id="PS01124"/>
    </source>
</evidence>
<dbReference type="PRINTS" id="PR00032">
    <property type="entry name" value="HTHARAC"/>
</dbReference>
<dbReference type="SUPFAM" id="SSF46689">
    <property type="entry name" value="Homeodomain-like"/>
    <property type="match status" value="2"/>
</dbReference>
<keyword evidence="1" id="KW-0805">Transcription regulation</keyword>
<comment type="caution">
    <text evidence="8">The sequence shown here is derived from an EMBL/GenBank/DDBJ whole genome shotgun (WGS) entry which is preliminary data.</text>
</comment>
<gene>
    <name evidence="8" type="ORF">OMP40_19710</name>
</gene>
<dbReference type="PROSITE" id="PS50887">
    <property type="entry name" value="GGDEF"/>
    <property type="match status" value="1"/>
</dbReference>
<dbReference type="RefSeq" id="WP_277533898.1">
    <property type="nucleotide sequence ID" value="NZ_JAPDIA010000007.1"/>
</dbReference>
<dbReference type="Pfam" id="PF00072">
    <property type="entry name" value="Response_reg"/>
    <property type="match status" value="1"/>
</dbReference>
<evidence type="ECO:0000256" key="1">
    <source>
        <dbReference type="ARBA" id="ARBA00023015"/>
    </source>
</evidence>
<dbReference type="PANTHER" id="PTHR43280:SF2">
    <property type="entry name" value="HTH-TYPE TRANSCRIPTIONAL REGULATOR EXSA"/>
    <property type="match status" value="1"/>
</dbReference>
<sequence length="539" mass="59220">MMLKLCVIDDSRIVCNGIMNNIRWAEHGIEPAGTAMDGEAGLALVRRVRPDILITDIRMPRKNGIELFRDVLDLGWPCKVILISGYTDFEYAQEAVRLGAFDFVSKPFLAEEIAAVVNKAKARIVAESEEAERVRGLESRVRESLPLLRQEFVQLLLRVASTPEQTAKRWDFLQLPPAMTDLVVLAVEIDGAEPPAASGGILDIELVRFSLSNILEETVAQATRGIVARDGLSRFALVVNAGPDADATSQLAELCREHVERYSRRTVSIGVGSPAPTVRELPESYRHALAALSYSFFSGGNSVFRYADLADRPADARFQAYSPDSEKELLLYARAGNKTRALEALSAIYAGFDDKRTQVAPDGTAAAFLKLAEALYDVLASAAGKDADARSLAAGELRALRADAPRTLAAWKETLDRACADVCDRIAAERTHESEADIQRSVAYIKAHLQESLTVQSLARLACLSTSYFANLFKKQTGVTVAQFIIAERMNRAKELLAEGKQVQEIAAMLGYEDRVYFSDAFKKHTGLTPSEYRQRISG</sequence>
<dbReference type="InterPro" id="IPR011006">
    <property type="entry name" value="CheY-like_superfamily"/>
</dbReference>
<feature type="domain" description="GGDEF" evidence="7">
    <location>
        <begin position="180"/>
        <end position="308"/>
    </location>
</feature>
<dbReference type="InterPro" id="IPR041522">
    <property type="entry name" value="CdaR_GGDEF"/>
</dbReference>
<dbReference type="InterPro" id="IPR001789">
    <property type="entry name" value="Sig_transdc_resp-reg_receiver"/>
</dbReference>
<dbReference type="InterPro" id="IPR018060">
    <property type="entry name" value="HTH_AraC"/>
</dbReference>
<dbReference type="PROSITE" id="PS01124">
    <property type="entry name" value="HTH_ARAC_FAMILY_2"/>
    <property type="match status" value="1"/>
</dbReference>
<dbReference type="InterPro" id="IPR018062">
    <property type="entry name" value="HTH_AraC-typ_CS"/>
</dbReference>
<keyword evidence="2" id="KW-0238">DNA-binding</keyword>
<keyword evidence="9" id="KW-1185">Reference proteome</keyword>
<evidence type="ECO:0000259" key="7">
    <source>
        <dbReference type="PROSITE" id="PS50887"/>
    </source>
</evidence>
<dbReference type="PROSITE" id="PS00041">
    <property type="entry name" value="HTH_ARAC_FAMILY_1"/>
    <property type="match status" value="1"/>
</dbReference>
<evidence type="ECO:0000256" key="4">
    <source>
        <dbReference type="PROSITE-ProRule" id="PRU00169"/>
    </source>
</evidence>
<dbReference type="InterPro" id="IPR020449">
    <property type="entry name" value="Tscrpt_reg_AraC-type_HTH"/>
</dbReference>
<dbReference type="InterPro" id="IPR000160">
    <property type="entry name" value="GGDEF_dom"/>
</dbReference>
<feature type="domain" description="Response regulatory" evidence="6">
    <location>
        <begin position="4"/>
        <end position="121"/>
    </location>
</feature>
<keyword evidence="3" id="KW-0804">Transcription</keyword>
<dbReference type="PANTHER" id="PTHR43280">
    <property type="entry name" value="ARAC-FAMILY TRANSCRIPTIONAL REGULATOR"/>
    <property type="match status" value="1"/>
</dbReference>
<evidence type="ECO:0000256" key="2">
    <source>
        <dbReference type="ARBA" id="ARBA00023125"/>
    </source>
</evidence>
<dbReference type="EMBL" id="JAPDIA010000007">
    <property type="protein sequence ID" value="MDG0811344.1"/>
    <property type="molecule type" value="Genomic_DNA"/>
</dbReference>
<dbReference type="GO" id="GO:0000160">
    <property type="term" value="P:phosphorelay signal transduction system"/>
    <property type="evidence" value="ECO:0007669"/>
    <property type="project" value="InterPro"/>
</dbReference>
<evidence type="ECO:0000313" key="9">
    <source>
        <dbReference type="Proteomes" id="UP001153404"/>
    </source>
</evidence>
<dbReference type="CDD" id="cd17536">
    <property type="entry name" value="REC_YesN-like"/>
    <property type="match status" value="1"/>
</dbReference>
<dbReference type="GO" id="GO:0003700">
    <property type="term" value="F:DNA-binding transcription factor activity"/>
    <property type="evidence" value="ECO:0007669"/>
    <property type="project" value="InterPro"/>
</dbReference>
<dbReference type="Gene3D" id="3.40.50.2300">
    <property type="match status" value="1"/>
</dbReference>
<accession>A0A9X4L0Q4</accession>
<dbReference type="PROSITE" id="PS50110">
    <property type="entry name" value="RESPONSE_REGULATORY"/>
    <property type="match status" value="1"/>
</dbReference>
<evidence type="ECO:0000313" key="8">
    <source>
        <dbReference type="EMBL" id="MDG0811344.1"/>
    </source>
</evidence>
<feature type="domain" description="HTH araC/xylS-type" evidence="5">
    <location>
        <begin position="439"/>
        <end position="536"/>
    </location>
</feature>
<feature type="modified residue" description="4-aspartylphosphate" evidence="4">
    <location>
        <position position="56"/>
    </location>
</feature>
<dbReference type="SMART" id="SM00448">
    <property type="entry name" value="REC"/>
    <property type="match status" value="1"/>
</dbReference>
<dbReference type="GO" id="GO:0043565">
    <property type="term" value="F:sequence-specific DNA binding"/>
    <property type="evidence" value="ECO:0007669"/>
    <property type="project" value="InterPro"/>
</dbReference>
<organism evidence="8 9">
    <name type="scientific">Cohnella rhizosphaerae</name>
    <dbReference type="NCBI Taxonomy" id="1457232"/>
    <lineage>
        <taxon>Bacteria</taxon>
        <taxon>Bacillati</taxon>
        <taxon>Bacillota</taxon>
        <taxon>Bacilli</taxon>
        <taxon>Bacillales</taxon>
        <taxon>Paenibacillaceae</taxon>
        <taxon>Cohnella</taxon>
    </lineage>
</organism>
<reference evidence="8" key="1">
    <citation type="submission" date="2022-10" db="EMBL/GenBank/DDBJ databases">
        <title>Comparative genomic analysis of Cohnella hashimotonis sp. nov., isolated from the International Space Station.</title>
        <authorList>
            <person name="Simpson A."/>
            <person name="Venkateswaran K."/>
        </authorList>
    </citation>
    <scope>NUCLEOTIDE SEQUENCE</scope>
    <source>
        <strain evidence="8">DSM 28161</strain>
    </source>
</reference>
<dbReference type="SUPFAM" id="SSF52172">
    <property type="entry name" value="CheY-like"/>
    <property type="match status" value="1"/>
</dbReference>